<dbReference type="RefSeq" id="WP_272089451.1">
    <property type="nucleotide sequence ID" value="NZ_JAQNDL010000003.1"/>
</dbReference>
<feature type="repeat" description="TPR" evidence="1">
    <location>
        <begin position="644"/>
        <end position="677"/>
    </location>
</feature>
<feature type="domain" description="Novel STAND NTPase 1" evidence="5">
    <location>
        <begin position="11"/>
        <end position="239"/>
    </location>
</feature>
<proteinExistence type="predicted"/>
<dbReference type="InterPro" id="IPR011990">
    <property type="entry name" value="TPR-like_helical_dom_sf"/>
</dbReference>
<dbReference type="Proteomes" id="UP001221686">
    <property type="component" value="Unassembled WGS sequence"/>
</dbReference>
<feature type="compositionally biased region" description="Low complexity" evidence="3">
    <location>
        <begin position="745"/>
        <end position="758"/>
    </location>
</feature>
<keyword evidence="4" id="KW-0472">Membrane</keyword>
<dbReference type="InterPro" id="IPR019734">
    <property type="entry name" value="TPR_rpt"/>
</dbReference>
<evidence type="ECO:0000313" key="6">
    <source>
        <dbReference type="EMBL" id="MDC0720946.1"/>
    </source>
</evidence>
<dbReference type="Gene3D" id="1.10.287.1490">
    <property type="match status" value="1"/>
</dbReference>
<evidence type="ECO:0000259" key="5">
    <source>
        <dbReference type="Pfam" id="PF20703"/>
    </source>
</evidence>
<feature type="region of interest" description="Disordered" evidence="3">
    <location>
        <begin position="1"/>
        <end position="22"/>
    </location>
</feature>
<dbReference type="Gene3D" id="3.40.50.300">
    <property type="entry name" value="P-loop containing nucleotide triphosphate hydrolases"/>
    <property type="match status" value="1"/>
</dbReference>
<feature type="region of interest" description="Disordered" evidence="3">
    <location>
        <begin position="722"/>
        <end position="758"/>
    </location>
</feature>
<dbReference type="InterPro" id="IPR027417">
    <property type="entry name" value="P-loop_NTPase"/>
</dbReference>
<reference evidence="6 7" key="1">
    <citation type="submission" date="2022-11" db="EMBL/GenBank/DDBJ databases">
        <title>Minimal conservation of predation-associated metabolite biosynthetic gene clusters underscores biosynthetic potential of Myxococcota including descriptions for ten novel species: Archangium lansinium sp. nov., Myxococcus landrumus sp. nov., Nannocystis bai.</title>
        <authorList>
            <person name="Ahearne A."/>
            <person name="Stevens C."/>
            <person name="Dowd S."/>
        </authorList>
    </citation>
    <scope>NUCLEOTIDE SEQUENCE [LARGE SCALE GENOMIC DNA]</scope>
    <source>
        <strain evidence="6 7">BB15-2</strain>
    </source>
</reference>
<evidence type="ECO:0000256" key="3">
    <source>
        <dbReference type="SAM" id="MobiDB-lite"/>
    </source>
</evidence>
<sequence>MSAPKSGPQSPFPGPRPYEAGERDRFYGRAGERRDLAALVIANRLTVLYGPTGAGKTSLLAAGLVPELERAGFMVMPIARPGGLLPPGTNPVHLRNIYSANVLMHWHHGDLDGVAKHTITSYLEAMEDPRPERPLALVIDQFEDLFNTHTTQWEQREAFLRELVDCLAKPERGIEERPVRVCLAIRDEELAELERYAALLPDLLRIRFRLDPLRRPAAIEVMTHAAGGMFARPDAEKLATDLAHRRVRTFGKIALVPSEFVEPIQLQLACDEKWRRGGKSGAMAKPRDPDEALVRYVDAGIARARAGWRSEAKIRRFIGDKLLTPEGGRSAVVRGKRHTAGLLNKLVDRLEQERIVRAEERLGTRWYELAHDRMVEPMRISNAAWFEAQRRRRRARRVALLLLLLAGLGVAAWFGVQWALATYQGLEGQKTGVEAELAAASQTREDLEQSLARAEGNYAVERLRAQARGLDVELVGLADDIQAARGVIADMARFSPRGRDNEPADLTNFVAVAAELPGLGARLTGVGQRHAELTAELTAAAQARPLVEADLKALAKETASRGPELERLRADLDAATAEQTRQRARVLAEVAGFEAPQRGTSGDARAREMARQLWRDAFVMLQRGSTEDARGRFERAHLRDTTHAPAWDMIGRIAQTGGDLKLAEQSYRKALTYAPDYGPSLASMASLYLTKEWFLDAERCAREALAAQPSLLSARVVLRAVQQRRQSETESDEEGLSPKNPCSRPAAAAAPPAAVPAE</sequence>
<dbReference type="Gene3D" id="1.25.40.10">
    <property type="entry name" value="Tetratricopeptide repeat domain"/>
    <property type="match status" value="1"/>
</dbReference>
<protein>
    <recommendedName>
        <fullName evidence="5">Novel STAND NTPase 1 domain-containing protein</fullName>
    </recommendedName>
</protein>
<dbReference type="InterPro" id="IPR049052">
    <property type="entry name" value="nSTAND1"/>
</dbReference>
<evidence type="ECO:0000256" key="1">
    <source>
        <dbReference type="PROSITE-ProRule" id="PRU00339"/>
    </source>
</evidence>
<dbReference type="Pfam" id="PF20703">
    <property type="entry name" value="nSTAND1"/>
    <property type="match status" value="1"/>
</dbReference>
<keyword evidence="7" id="KW-1185">Reference proteome</keyword>
<evidence type="ECO:0000313" key="7">
    <source>
        <dbReference type="Proteomes" id="UP001221686"/>
    </source>
</evidence>
<evidence type="ECO:0000256" key="2">
    <source>
        <dbReference type="SAM" id="Coils"/>
    </source>
</evidence>
<dbReference type="Pfam" id="PF13181">
    <property type="entry name" value="TPR_8"/>
    <property type="match status" value="1"/>
</dbReference>
<keyword evidence="4" id="KW-1133">Transmembrane helix</keyword>
<dbReference type="PROSITE" id="PS50005">
    <property type="entry name" value="TPR"/>
    <property type="match status" value="1"/>
</dbReference>
<dbReference type="EMBL" id="JAQNDL010000003">
    <property type="protein sequence ID" value="MDC0720946.1"/>
    <property type="molecule type" value="Genomic_DNA"/>
</dbReference>
<name>A0ABT5E842_9BACT</name>
<comment type="caution">
    <text evidence="6">The sequence shown here is derived from an EMBL/GenBank/DDBJ whole genome shotgun (WGS) entry which is preliminary data.</text>
</comment>
<dbReference type="SUPFAM" id="SSF52540">
    <property type="entry name" value="P-loop containing nucleoside triphosphate hydrolases"/>
    <property type="match status" value="1"/>
</dbReference>
<organism evidence="6 7">
    <name type="scientific">Nannocystis bainbridge</name>
    <dbReference type="NCBI Taxonomy" id="2995303"/>
    <lineage>
        <taxon>Bacteria</taxon>
        <taxon>Pseudomonadati</taxon>
        <taxon>Myxococcota</taxon>
        <taxon>Polyangia</taxon>
        <taxon>Nannocystales</taxon>
        <taxon>Nannocystaceae</taxon>
        <taxon>Nannocystis</taxon>
    </lineage>
</organism>
<keyword evidence="2" id="KW-0175">Coiled coil</keyword>
<keyword evidence="4" id="KW-0812">Transmembrane</keyword>
<feature type="coiled-coil region" evidence="2">
    <location>
        <begin position="430"/>
        <end position="464"/>
    </location>
</feature>
<evidence type="ECO:0000256" key="4">
    <source>
        <dbReference type="SAM" id="Phobius"/>
    </source>
</evidence>
<feature type="transmembrane region" description="Helical" evidence="4">
    <location>
        <begin position="398"/>
        <end position="420"/>
    </location>
</feature>
<accession>A0ABT5E842</accession>
<keyword evidence="1" id="KW-0802">TPR repeat</keyword>
<gene>
    <name evidence="6" type="ORF">POL25_28835</name>
</gene>
<dbReference type="SUPFAM" id="SSF48452">
    <property type="entry name" value="TPR-like"/>
    <property type="match status" value="1"/>
</dbReference>